<reference evidence="2 3" key="1">
    <citation type="submission" date="2023-09" db="EMBL/GenBank/DDBJ databases">
        <authorList>
            <person name="Wang M."/>
        </authorList>
    </citation>
    <scope>NUCLEOTIDE SEQUENCE [LARGE SCALE GENOMIC DNA]</scope>
    <source>
        <strain evidence="2">GT-2023</strain>
        <tissue evidence="2">Liver</tissue>
    </source>
</reference>
<organism evidence="2 3">
    <name type="scientific">Cirrhinus molitorella</name>
    <name type="common">mud carp</name>
    <dbReference type="NCBI Taxonomy" id="172907"/>
    <lineage>
        <taxon>Eukaryota</taxon>
        <taxon>Metazoa</taxon>
        <taxon>Chordata</taxon>
        <taxon>Craniata</taxon>
        <taxon>Vertebrata</taxon>
        <taxon>Euteleostomi</taxon>
        <taxon>Actinopterygii</taxon>
        <taxon>Neopterygii</taxon>
        <taxon>Teleostei</taxon>
        <taxon>Ostariophysi</taxon>
        <taxon>Cypriniformes</taxon>
        <taxon>Cyprinidae</taxon>
        <taxon>Labeoninae</taxon>
        <taxon>Labeonini</taxon>
        <taxon>Cirrhinus</taxon>
    </lineage>
</organism>
<name>A0ABR3MBS7_9TELE</name>
<evidence type="ECO:0000256" key="1">
    <source>
        <dbReference type="SAM" id="MobiDB-lite"/>
    </source>
</evidence>
<protein>
    <submittedName>
        <fullName evidence="2">Uncharacterized protein</fullName>
    </submittedName>
</protein>
<gene>
    <name evidence="2" type="ORF">QQF64_005312</name>
</gene>
<keyword evidence="3" id="KW-1185">Reference proteome</keyword>
<proteinExistence type="predicted"/>
<dbReference type="EMBL" id="JAYMGO010000013">
    <property type="protein sequence ID" value="KAL1262573.1"/>
    <property type="molecule type" value="Genomic_DNA"/>
</dbReference>
<dbReference type="Proteomes" id="UP001558613">
    <property type="component" value="Unassembled WGS sequence"/>
</dbReference>
<sequence>MTDTHQGNRGGDLDYTSHPVPGQKEENKIESSALPRPVGSSRVRAALVFPRVRSHSHMHLQPCFRTPFGTRAEAKSDGTLRFGFGWERAHSSAQLSSGLNKHTL</sequence>
<accession>A0ABR3MBS7</accession>
<comment type="caution">
    <text evidence="2">The sequence shown here is derived from an EMBL/GenBank/DDBJ whole genome shotgun (WGS) entry which is preliminary data.</text>
</comment>
<evidence type="ECO:0000313" key="3">
    <source>
        <dbReference type="Proteomes" id="UP001558613"/>
    </source>
</evidence>
<feature type="region of interest" description="Disordered" evidence="1">
    <location>
        <begin position="1"/>
        <end position="40"/>
    </location>
</feature>
<evidence type="ECO:0000313" key="2">
    <source>
        <dbReference type="EMBL" id="KAL1262573.1"/>
    </source>
</evidence>